<keyword evidence="3" id="KW-0378">Hydrolase</keyword>
<dbReference type="InterPro" id="IPR027417">
    <property type="entry name" value="P-loop_NTPase"/>
</dbReference>
<keyword evidence="6" id="KW-0175">Coiled coil</keyword>
<dbReference type="SUPFAM" id="SSF52540">
    <property type="entry name" value="P-loop containing nucleoside triphosphate hydrolases"/>
    <property type="match status" value="1"/>
</dbReference>
<dbReference type="PANTHER" id="PTHR10465">
    <property type="entry name" value="TRANSMEMBRANE GTPASE FZO1"/>
    <property type="match status" value="1"/>
</dbReference>
<protein>
    <submittedName>
        <fullName evidence="9">Protein containing N-terminal predicted GTPase domain</fullName>
    </submittedName>
</protein>
<evidence type="ECO:0000259" key="8">
    <source>
        <dbReference type="Pfam" id="PF18709"/>
    </source>
</evidence>
<name>A0A7Z9DV57_9CYAN</name>
<evidence type="ECO:0000256" key="4">
    <source>
        <dbReference type="ARBA" id="ARBA00023134"/>
    </source>
</evidence>
<dbReference type="RefSeq" id="WP_083623862.1">
    <property type="nucleotide sequence ID" value="NZ_LR735026.1"/>
</dbReference>
<feature type="coiled-coil region" evidence="6">
    <location>
        <begin position="526"/>
        <end position="553"/>
    </location>
</feature>
<dbReference type="GO" id="GO:0005525">
    <property type="term" value="F:GTP binding"/>
    <property type="evidence" value="ECO:0007669"/>
    <property type="project" value="UniProtKB-KW"/>
</dbReference>
<feature type="domain" description="G" evidence="7">
    <location>
        <begin position="58"/>
        <end position="165"/>
    </location>
</feature>
<evidence type="ECO:0000313" key="10">
    <source>
        <dbReference type="Proteomes" id="UP000182190"/>
    </source>
</evidence>
<keyword evidence="10" id="KW-1185">Reference proteome</keyword>
<evidence type="ECO:0000256" key="3">
    <source>
        <dbReference type="ARBA" id="ARBA00022801"/>
    </source>
</evidence>
<keyword evidence="5" id="KW-0472">Membrane</keyword>
<dbReference type="Gene3D" id="3.40.50.300">
    <property type="entry name" value="P-loop containing nucleotide triphosphate hydrolases"/>
    <property type="match status" value="1"/>
</dbReference>
<dbReference type="PANTHER" id="PTHR10465:SF0">
    <property type="entry name" value="SARCALUMENIN"/>
    <property type="match status" value="1"/>
</dbReference>
<dbReference type="OrthoDB" id="6197209at2"/>
<dbReference type="InterPro" id="IPR006073">
    <property type="entry name" value="GTP-bd"/>
</dbReference>
<reference evidence="9" key="1">
    <citation type="submission" date="2019-10" db="EMBL/GenBank/DDBJ databases">
        <authorList>
            <consortium name="Genoscope - CEA"/>
            <person name="William W."/>
        </authorList>
    </citation>
    <scope>NUCLEOTIDE SEQUENCE [LARGE SCALE GENOMIC DNA]</scope>
    <source>
        <strain evidence="9">BBR_PRJEB10994</strain>
    </source>
</reference>
<evidence type="ECO:0000256" key="1">
    <source>
        <dbReference type="ARBA" id="ARBA00004370"/>
    </source>
</evidence>
<comment type="subcellular location">
    <subcellularLocation>
        <location evidence="1">Membrane</location>
    </subcellularLocation>
</comment>
<sequence length="584" mass="65792">MAAQNSIFKSAIVGEKFNKILAYFEKLLAEANLPELTEIQEKLRENLKVYREDGVLSVAFIGQYSSGKSTIISALTGNRDIKIDADIATDRTTAYNWNGIKIIDTPGLFTERQDHDQITYEAINQADLLVFCLTYMLFDSITVENFKNLAYNKGYRWKMMLVVNKMSDGAGEEEELIANYRESLAQALKPYSFDEFPVCFIDAKDYCEGIDEKEDFLIEISRFQTFIDALNKFVQKRATFVKFDTPIRIALGFVDEAELIFTRNSPEDNAFLEILTRLSRVLRKERSRLQTKVKNIALKMSSQIVKEGTVLANAVGTDKDSTLLNQQIELNLKKYYETAAAELQDVINAAVEDVRQEFETVFQDNLVQSFVACLDKNQTVSANNVSAGIDMERLKVQVTWIKAIGETAGVQVSKLATNNFLKTGAEGFLHSIDVAGSSLHQAVLEVGKFVGFKFKPWQAVGIAKDIGNVASFLGPILALASVGVDLVEMQKENQRQQQMADSRRNITSQFQVIAKDLEDQILQQEKDFEQQVYEEIDKKIAQARQDQQEAIAASNTGLQKFIKIRNNLGTILDYISRMSNNSEA</sequence>
<evidence type="ECO:0000256" key="6">
    <source>
        <dbReference type="SAM" id="Coils"/>
    </source>
</evidence>
<dbReference type="Proteomes" id="UP000182190">
    <property type="component" value="Unassembled WGS sequence"/>
</dbReference>
<gene>
    <name evidence="9" type="ORF">PL9631_1060126</name>
</gene>
<organism evidence="9 10">
    <name type="scientific">Planktothrix paucivesiculata PCC 9631</name>
    <dbReference type="NCBI Taxonomy" id="671071"/>
    <lineage>
        <taxon>Bacteria</taxon>
        <taxon>Bacillati</taxon>
        <taxon>Cyanobacteriota</taxon>
        <taxon>Cyanophyceae</taxon>
        <taxon>Oscillatoriophycideae</taxon>
        <taxon>Oscillatoriales</taxon>
        <taxon>Microcoleaceae</taxon>
        <taxon>Planktothrix</taxon>
    </lineage>
</organism>
<dbReference type="InterPro" id="IPR027094">
    <property type="entry name" value="Mitofusin_fam"/>
</dbReference>
<evidence type="ECO:0000259" key="7">
    <source>
        <dbReference type="Pfam" id="PF01926"/>
    </source>
</evidence>
<dbReference type="InterPro" id="IPR040576">
    <property type="entry name" value="DLP_helical"/>
</dbReference>
<evidence type="ECO:0000313" key="9">
    <source>
        <dbReference type="EMBL" id="VXD12613.1"/>
    </source>
</evidence>
<evidence type="ECO:0000256" key="5">
    <source>
        <dbReference type="ARBA" id="ARBA00023136"/>
    </source>
</evidence>
<evidence type="ECO:0000256" key="2">
    <source>
        <dbReference type="ARBA" id="ARBA00022741"/>
    </source>
</evidence>
<proteinExistence type="predicted"/>
<comment type="caution">
    <text evidence="9">The sequence shown here is derived from an EMBL/GenBank/DDBJ whole genome shotgun (WGS) entry which is preliminary data.</text>
</comment>
<dbReference type="EMBL" id="CZCS02000009">
    <property type="protein sequence ID" value="VXD12613.1"/>
    <property type="molecule type" value="Genomic_DNA"/>
</dbReference>
<dbReference type="AlphaFoldDB" id="A0A7Z9DV57"/>
<dbReference type="GO" id="GO:0003924">
    <property type="term" value="F:GTPase activity"/>
    <property type="evidence" value="ECO:0007669"/>
    <property type="project" value="InterPro"/>
</dbReference>
<dbReference type="Pfam" id="PF01926">
    <property type="entry name" value="MMR_HSR1"/>
    <property type="match status" value="1"/>
</dbReference>
<keyword evidence="2" id="KW-0547">Nucleotide-binding</keyword>
<dbReference type="Pfam" id="PF18709">
    <property type="entry name" value="DLP_helical"/>
    <property type="match status" value="1"/>
</dbReference>
<dbReference type="GO" id="GO:0016020">
    <property type="term" value="C:membrane"/>
    <property type="evidence" value="ECO:0007669"/>
    <property type="project" value="UniProtKB-SubCell"/>
</dbReference>
<keyword evidence="4" id="KW-0342">GTP-binding</keyword>
<accession>A0A7Z9DV57</accession>
<feature type="domain" description="Dynamin-like helical" evidence="8">
    <location>
        <begin position="438"/>
        <end position="548"/>
    </location>
</feature>